<dbReference type="Pfam" id="PF12729">
    <property type="entry name" value="4HB_MCP_1"/>
    <property type="match status" value="1"/>
</dbReference>
<proteinExistence type="predicted"/>
<sequence>MNTPFNIKLKLRGQILAGFALVILVAGVIAAQGVWGLRDLERSFDTYAELGDDAALVSRLRGDILETMLTVRTWLRTEDTETKQQVLDLEKTVEDEIAEAQKVITDPERAAKIDQIDAAMQRFHAGFDLVVELVDARNGFVRDEMNQLGPKVRKRWDGRPLRRHRCARMGALKNAIQGGGIHGEGYHDRAGLGEE</sequence>
<dbReference type="Gene3D" id="1.20.1440.210">
    <property type="match status" value="1"/>
</dbReference>
<evidence type="ECO:0000259" key="1">
    <source>
        <dbReference type="Pfam" id="PF12729"/>
    </source>
</evidence>
<dbReference type="RefSeq" id="WP_200344782.1">
    <property type="nucleotide sequence ID" value="NZ_NRRL01000281.1"/>
</dbReference>
<name>A0ABS1DNH2_9PROT</name>
<feature type="domain" description="Chemotaxis methyl-accepting receptor HlyB-like 4HB MCP" evidence="1">
    <location>
        <begin position="8"/>
        <end position="138"/>
    </location>
</feature>
<gene>
    <name evidence="2" type="ORF">CKO28_27085</name>
</gene>
<organism evidence="2 3">
    <name type="scientific">Rhodovibrio sodomensis</name>
    <dbReference type="NCBI Taxonomy" id="1088"/>
    <lineage>
        <taxon>Bacteria</taxon>
        <taxon>Pseudomonadati</taxon>
        <taxon>Pseudomonadota</taxon>
        <taxon>Alphaproteobacteria</taxon>
        <taxon>Rhodospirillales</taxon>
        <taxon>Rhodovibrionaceae</taxon>
        <taxon>Rhodovibrio</taxon>
    </lineage>
</organism>
<reference evidence="2 3" key="1">
    <citation type="journal article" date="2020" name="Microorganisms">
        <title>Osmotic Adaptation and Compatible Solute Biosynthesis of Phototrophic Bacteria as Revealed from Genome Analyses.</title>
        <authorList>
            <person name="Imhoff J.F."/>
            <person name="Rahn T."/>
            <person name="Kunzel S."/>
            <person name="Keller A."/>
            <person name="Neulinger S.C."/>
        </authorList>
    </citation>
    <scope>NUCLEOTIDE SEQUENCE [LARGE SCALE GENOMIC DNA]</scope>
    <source>
        <strain evidence="2 3">DSM 9895</strain>
    </source>
</reference>
<dbReference type="EMBL" id="NRRL01000281">
    <property type="protein sequence ID" value="MBK1671657.1"/>
    <property type="molecule type" value="Genomic_DNA"/>
</dbReference>
<dbReference type="Proteomes" id="UP001296873">
    <property type="component" value="Unassembled WGS sequence"/>
</dbReference>
<evidence type="ECO:0000313" key="2">
    <source>
        <dbReference type="EMBL" id="MBK1671657.1"/>
    </source>
</evidence>
<accession>A0ABS1DNH2</accession>
<protein>
    <recommendedName>
        <fullName evidence="1">Chemotaxis methyl-accepting receptor HlyB-like 4HB MCP domain-containing protein</fullName>
    </recommendedName>
</protein>
<evidence type="ECO:0000313" key="3">
    <source>
        <dbReference type="Proteomes" id="UP001296873"/>
    </source>
</evidence>
<dbReference type="InterPro" id="IPR024478">
    <property type="entry name" value="HlyB_4HB_MCP"/>
</dbReference>
<feature type="non-terminal residue" evidence="2">
    <location>
        <position position="195"/>
    </location>
</feature>
<keyword evidence="3" id="KW-1185">Reference proteome</keyword>
<comment type="caution">
    <text evidence="2">The sequence shown here is derived from an EMBL/GenBank/DDBJ whole genome shotgun (WGS) entry which is preliminary data.</text>
</comment>